<dbReference type="GeneID" id="105268018"/>
<name>A0A9R1TAK3_9HYME</name>
<dbReference type="RefSeq" id="XP_011305553.1">
    <property type="nucleotide sequence ID" value="XM_011307251.1"/>
</dbReference>
<evidence type="ECO:0000313" key="2">
    <source>
        <dbReference type="RefSeq" id="XP_011305553.1"/>
    </source>
</evidence>
<protein>
    <submittedName>
        <fullName evidence="2">Uncharacterized protein</fullName>
    </submittedName>
</protein>
<dbReference type="AlphaFoldDB" id="A0A9R1TAK3"/>
<organism evidence="1 2">
    <name type="scientific">Fopius arisanus</name>
    <dbReference type="NCBI Taxonomy" id="64838"/>
    <lineage>
        <taxon>Eukaryota</taxon>
        <taxon>Metazoa</taxon>
        <taxon>Ecdysozoa</taxon>
        <taxon>Arthropoda</taxon>
        <taxon>Hexapoda</taxon>
        <taxon>Insecta</taxon>
        <taxon>Pterygota</taxon>
        <taxon>Neoptera</taxon>
        <taxon>Endopterygota</taxon>
        <taxon>Hymenoptera</taxon>
        <taxon>Apocrita</taxon>
        <taxon>Ichneumonoidea</taxon>
        <taxon>Braconidae</taxon>
        <taxon>Opiinae</taxon>
        <taxon>Fopius</taxon>
    </lineage>
</organism>
<evidence type="ECO:0000313" key="1">
    <source>
        <dbReference type="Proteomes" id="UP000694866"/>
    </source>
</evidence>
<accession>A0A9R1TAK3</accession>
<dbReference type="Proteomes" id="UP000694866">
    <property type="component" value="Unplaced"/>
</dbReference>
<proteinExistence type="predicted"/>
<keyword evidence="1" id="KW-1185">Reference proteome</keyword>
<dbReference type="KEGG" id="fas:105268018"/>
<sequence length="123" mass="13721">MLHVHRRFNTSVLLTPLTMPRDAQCRKKKKIFGELLVICTLFSEDEMGETFFFLHTYVYKPSKNCLIGRVQGFSANSANKIVIVEFFGTPVAVSVGNLHCGIILSSDLGNSSRLTLRNINSAV</sequence>
<gene>
    <name evidence="2" type="primary">LOC105268018</name>
</gene>
<reference evidence="2" key="1">
    <citation type="submission" date="2025-08" db="UniProtKB">
        <authorList>
            <consortium name="RefSeq"/>
        </authorList>
    </citation>
    <scope>IDENTIFICATION</scope>
    <source>
        <strain evidence="2">USDA-PBARC FA_bdor</strain>
        <tissue evidence="2">Whole organism</tissue>
    </source>
</reference>